<dbReference type="AlphaFoldDB" id="A0A371IEI8"/>
<reference evidence="2" key="1">
    <citation type="submission" date="2018-05" db="EMBL/GenBank/DDBJ databases">
        <title>Draft genome of Mucuna pruriens seed.</title>
        <authorList>
            <person name="Nnadi N.E."/>
            <person name="Vos R."/>
            <person name="Hasami M.H."/>
            <person name="Devisetty U.K."/>
            <person name="Aguiy J.C."/>
        </authorList>
    </citation>
    <scope>NUCLEOTIDE SEQUENCE [LARGE SCALE GENOMIC DNA]</scope>
    <source>
        <strain evidence="2">JCA_2017</strain>
    </source>
</reference>
<feature type="non-terminal residue" evidence="2">
    <location>
        <position position="1"/>
    </location>
</feature>
<dbReference type="Pfam" id="PF25597">
    <property type="entry name" value="SH3_retrovirus"/>
    <property type="match status" value="1"/>
</dbReference>
<protein>
    <recommendedName>
        <fullName evidence="1">Retroviral polymerase SH3-like domain-containing protein</fullName>
    </recommendedName>
</protein>
<proteinExistence type="predicted"/>
<accession>A0A371IEI8</accession>
<comment type="caution">
    <text evidence="2">The sequence shown here is derived from an EMBL/GenBank/DDBJ whole genome shotgun (WGS) entry which is preliminary data.</text>
</comment>
<evidence type="ECO:0000313" key="2">
    <source>
        <dbReference type="EMBL" id="RDY13428.1"/>
    </source>
</evidence>
<evidence type="ECO:0000259" key="1">
    <source>
        <dbReference type="Pfam" id="PF25597"/>
    </source>
</evidence>
<name>A0A371IEI8_MUCPR</name>
<dbReference type="EMBL" id="QJKJ01000280">
    <property type="protein sequence ID" value="RDY13428.1"/>
    <property type="molecule type" value="Genomic_DNA"/>
</dbReference>
<dbReference type="OrthoDB" id="1739418at2759"/>
<sequence length="153" mass="17831">MVRSMFSHSSLPESLWGEALKTVIYILNKVPTKVVNKTPAEARPYKPHKRKLDSRIVSYYFVGYTERFQSYKFYDPTLRSFFEMGNARILKEVEEHKVVFEEESINDIGQVLVPIVVQKTILVIGDNFQTIVPDIVPRQDYDEVLPQTPIKQH</sequence>
<gene>
    <name evidence="2" type="ORF">CR513_01659</name>
</gene>
<dbReference type="Proteomes" id="UP000257109">
    <property type="component" value="Unassembled WGS sequence"/>
</dbReference>
<dbReference type="InterPro" id="IPR057670">
    <property type="entry name" value="SH3_retrovirus"/>
</dbReference>
<evidence type="ECO:0000313" key="3">
    <source>
        <dbReference type="Proteomes" id="UP000257109"/>
    </source>
</evidence>
<keyword evidence="3" id="KW-1185">Reference proteome</keyword>
<feature type="domain" description="Retroviral polymerase SH3-like" evidence="1">
    <location>
        <begin position="46"/>
        <end position="92"/>
    </location>
</feature>
<organism evidence="2 3">
    <name type="scientific">Mucuna pruriens</name>
    <name type="common">Velvet bean</name>
    <name type="synonym">Dolichos pruriens</name>
    <dbReference type="NCBI Taxonomy" id="157652"/>
    <lineage>
        <taxon>Eukaryota</taxon>
        <taxon>Viridiplantae</taxon>
        <taxon>Streptophyta</taxon>
        <taxon>Embryophyta</taxon>
        <taxon>Tracheophyta</taxon>
        <taxon>Spermatophyta</taxon>
        <taxon>Magnoliopsida</taxon>
        <taxon>eudicotyledons</taxon>
        <taxon>Gunneridae</taxon>
        <taxon>Pentapetalae</taxon>
        <taxon>rosids</taxon>
        <taxon>fabids</taxon>
        <taxon>Fabales</taxon>
        <taxon>Fabaceae</taxon>
        <taxon>Papilionoideae</taxon>
        <taxon>50 kb inversion clade</taxon>
        <taxon>NPAAA clade</taxon>
        <taxon>indigoferoid/millettioid clade</taxon>
        <taxon>Phaseoleae</taxon>
        <taxon>Mucuna</taxon>
    </lineage>
</organism>